<evidence type="ECO:0000256" key="2">
    <source>
        <dbReference type="ARBA" id="ARBA00023125"/>
    </source>
</evidence>
<dbReference type="NCBIfam" id="NF033788">
    <property type="entry name" value="HTH_metalloreg"/>
    <property type="match status" value="1"/>
</dbReference>
<organism evidence="6 7">
    <name type="scientific">Tsukamurella asaccharolytica</name>
    <dbReference type="NCBI Taxonomy" id="2592067"/>
    <lineage>
        <taxon>Bacteria</taxon>
        <taxon>Bacillati</taxon>
        <taxon>Actinomycetota</taxon>
        <taxon>Actinomycetes</taxon>
        <taxon>Mycobacteriales</taxon>
        <taxon>Tsukamurellaceae</taxon>
        <taxon>Tsukamurella</taxon>
    </lineage>
</organism>
<dbReference type="SUPFAM" id="SSF46785">
    <property type="entry name" value="Winged helix' DNA-binding domain"/>
    <property type="match status" value="1"/>
</dbReference>
<evidence type="ECO:0000259" key="5">
    <source>
        <dbReference type="PROSITE" id="PS50987"/>
    </source>
</evidence>
<comment type="caution">
    <text evidence="6">The sequence shown here is derived from an EMBL/GenBank/DDBJ whole genome shotgun (WGS) entry which is preliminary data.</text>
</comment>
<reference evidence="6 7" key="1">
    <citation type="submission" date="2019-06" db="EMBL/GenBank/DDBJ databases">
        <title>Tsukamurella conjunctivitidis sp. nov., Tsukamurella assacharolytica sp. nov. and Tsukamurella sputae sp. nov. isolated from patients with conjunctivitis, bacteraemia (lymphoma) and respiratory infection (sputum) in Hong Kong.</title>
        <authorList>
            <person name="Teng J.L.L."/>
            <person name="Lee H.H."/>
            <person name="Fong J.Y.H."/>
            <person name="Fok K.M.N."/>
            <person name="Lau S.K.P."/>
            <person name="Woo P.C.Y."/>
        </authorList>
    </citation>
    <scope>NUCLEOTIDE SEQUENCE [LARGE SCALE GENOMIC DNA]</scope>
    <source>
        <strain evidence="6 7">HKU71</strain>
    </source>
</reference>
<dbReference type="InterPro" id="IPR036390">
    <property type="entry name" value="WH_DNA-bd_sf"/>
</dbReference>
<keyword evidence="3" id="KW-0804">Transcription</keyword>
<dbReference type="InterPro" id="IPR011991">
    <property type="entry name" value="ArsR-like_HTH"/>
</dbReference>
<dbReference type="AlphaFoldDB" id="A0A5C5RD53"/>
<dbReference type="SMART" id="SM00418">
    <property type="entry name" value="HTH_ARSR"/>
    <property type="match status" value="1"/>
</dbReference>
<accession>A0A5C5RD53</accession>
<evidence type="ECO:0000313" key="7">
    <source>
        <dbReference type="Proteomes" id="UP000317291"/>
    </source>
</evidence>
<dbReference type="OrthoDB" id="9810923at2"/>
<dbReference type="InterPro" id="IPR051011">
    <property type="entry name" value="Metal_resp_trans_reg"/>
</dbReference>
<dbReference type="InterPro" id="IPR036388">
    <property type="entry name" value="WH-like_DNA-bd_sf"/>
</dbReference>
<evidence type="ECO:0000313" key="6">
    <source>
        <dbReference type="EMBL" id="TWS20572.1"/>
    </source>
</evidence>
<keyword evidence="7" id="KW-1185">Reference proteome</keyword>
<dbReference type="EMBL" id="VIGW01000002">
    <property type="protein sequence ID" value="TWS20572.1"/>
    <property type="molecule type" value="Genomic_DNA"/>
</dbReference>
<proteinExistence type="predicted"/>
<dbReference type="PANTHER" id="PTHR43132:SF8">
    <property type="entry name" value="HTH-TYPE TRANSCRIPTIONAL REGULATOR KMTR"/>
    <property type="match status" value="1"/>
</dbReference>
<dbReference type="PANTHER" id="PTHR43132">
    <property type="entry name" value="ARSENICAL RESISTANCE OPERON REPRESSOR ARSR-RELATED"/>
    <property type="match status" value="1"/>
</dbReference>
<feature type="region of interest" description="Disordered" evidence="4">
    <location>
        <begin position="1"/>
        <end position="34"/>
    </location>
</feature>
<dbReference type="PROSITE" id="PS50987">
    <property type="entry name" value="HTH_ARSR_2"/>
    <property type="match status" value="1"/>
</dbReference>
<evidence type="ECO:0000256" key="1">
    <source>
        <dbReference type="ARBA" id="ARBA00023015"/>
    </source>
</evidence>
<evidence type="ECO:0000256" key="3">
    <source>
        <dbReference type="ARBA" id="ARBA00023163"/>
    </source>
</evidence>
<dbReference type="InterPro" id="IPR001845">
    <property type="entry name" value="HTH_ArsR_DNA-bd_dom"/>
</dbReference>
<feature type="domain" description="HTH arsR-type" evidence="5">
    <location>
        <begin position="33"/>
        <end position="127"/>
    </location>
</feature>
<keyword evidence="1" id="KW-0805">Transcription regulation</keyword>
<sequence length="134" mass="14008">MAREHHLSSVGAPGGALPSASTEPIGGQHAEQLSPDRVDQAAAIHAMLADPTRIRILWALRHTESGVGALAESAGCSPTAASQHLSKLRLAGLVQSRAEGTARIYRLVGGHVVRLLTESLAQADHTVNGQPHHD</sequence>
<gene>
    <name evidence="6" type="ORF">FK529_04300</name>
</gene>
<dbReference type="Gene3D" id="1.10.10.10">
    <property type="entry name" value="Winged helix-like DNA-binding domain superfamily/Winged helix DNA-binding domain"/>
    <property type="match status" value="1"/>
</dbReference>
<dbReference type="RefSeq" id="WP_146559792.1">
    <property type="nucleotide sequence ID" value="NZ_VIGW01000002.1"/>
</dbReference>
<dbReference type="CDD" id="cd00090">
    <property type="entry name" value="HTH_ARSR"/>
    <property type="match status" value="1"/>
</dbReference>
<keyword evidence="2" id="KW-0238">DNA-binding</keyword>
<dbReference type="Proteomes" id="UP000317291">
    <property type="component" value="Unassembled WGS sequence"/>
</dbReference>
<dbReference type="PRINTS" id="PR00778">
    <property type="entry name" value="HTHARSR"/>
</dbReference>
<dbReference type="GO" id="GO:0003677">
    <property type="term" value="F:DNA binding"/>
    <property type="evidence" value="ECO:0007669"/>
    <property type="project" value="UniProtKB-KW"/>
</dbReference>
<name>A0A5C5RD53_9ACTN</name>
<protein>
    <submittedName>
        <fullName evidence="6">Winged helix-turn-helix transcriptional regulator</fullName>
    </submittedName>
</protein>
<dbReference type="GO" id="GO:0003700">
    <property type="term" value="F:DNA-binding transcription factor activity"/>
    <property type="evidence" value="ECO:0007669"/>
    <property type="project" value="InterPro"/>
</dbReference>
<evidence type="ECO:0000256" key="4">
    <source>
        <dbReference type="SAM" id="MobiDB-lite"/>
    </source>
</evidence>
<dbReference type="Pfam" id="PF12840">
    <property type="entry name" value="HTH_20"/>
    <property type="match status" value="1"/>
</dbReference>